<evidence type="ECO:0000256" key="1">
    <source>
        <dbReference type="SAM" id="Phobius"/>
    </source>
</evidence>
<evidence type="ECO:0000313" key="3">
    <source>
        <dbReference type="Proteomes" id="UP001567350"/>
    </source>
</evidence>
<gene>
    <name evidence="2" type="ORF">ACBP88_16420</name>
</gene>
<protein>
    <submittedName>
        <fullName evidence="2">Uncharacterized protein</fullName>
    </submittedName>
</protein>
<accession>A0ABV4IGP0</accession>
<feature type="non-terminal residue" evidence="2">
    <location>
        <position position="96"/>
    </location>
</feature>
<feature type="transmembrane region" description="Helical" evidence="1">
    <location>
        <begin position="27"/>
        <end position="48"/>
    </location>
</feature>
<evidence type="ECO:0000313" key="2">
    <source>
        <dbReference type="EMBL" id="MEZ2741001.1"/>
    </source>
</evidence>
<keyword evidence="1" id="KW-0472">Membrane</keyword>
<feature type="transmembrane region" description="Helical" evidence="1">
    <location>
        <begin position="54"/>
        <end position="74"/>
    </location>
</feature>
<sequence>MEKLIFMVFSVFVSHTRLLGGRSESAVLSWAVPVFVAFWGLLQAAYFVGYGWKISWLGAVEILVLGFLAGGFLGTEIEKRLGFSVFSWTGFVVGPA</sequence>
<keyword evidence="1" id="KW-1133">Transmembrane helix</keyword>
<dbReference type="Proteomes" id="UP001567350">
    <property type="component" value="Unassembled WGS sequence"/>
</dbReference>
<keyword evidence="3" id="KW-1185">Reference proteome</keyword>
<name>A0ABV4IGP0_9BURK</name>
<dbReference type="EMBL" id="JBGJLR010000034">
    <property type="protein sequence ID" value="MEZ2741001.1"/>
    <property type="molecule type" value="Genomic_DNA"/>
</dbReference>
<comment type="caution">
    <text evidence="2">The sequence shown here is derived from an EMBL/GenBank/DDBJ whole genome shotgun (WGS) entry which is preliminary data.</text>
</comment>
<dbReference type="RefSeq" id="WP_370905252.1">
    <property type="nucleotide sequence ID" value="NZ_JBGJLR010000034.1"/>
</dbReference>
<proteinExistence type="predicted"/>
<reference evidence="2 3" key="1">
    <citation type="submission" date="2024-08" db="EMBL/GenBank/DDBJ databases">
        <authorList>
            <person name="Feng Z."/>
            <person name="Ronholm J."/>
        </authorList>
    </citation>
    <scope>NUCLEOTIDE SEQUENCE [LARGE SCALE GENOMIC DNA]</scope>
    <source>
        <strain evidence="2 3">4-AB0-8</strain>
    </source>
</reference>
<organism evidence="2 3">
    <name type="scientific">Comamonas jiangduensis</name>
    <dbReference type="NCBI Taxonomy" id="1194168"/>
    <lineage>
        <taxon>Bacteria</taxon>
        <taxon>Pseudomonadati</taxon>
        <taxon>Pseudomonadota</taxon>
        <taxon>Betaproteobacteria</taxon>
        <taxon>Burkholderiales</taxon>
        <taxon>Comamonadaceae</taxon>
        <taxon>Comamonas</taxon>
    </lineage>
</organism>
<keyword evidence="1" id="KW-0812">Transmembrane</keyword>